<dbReference type="STRING" id="1684307.A0A316UDT9"/>
<organism evidence="1 2">
    <name type="scientific">Pseudomicrostroma glucosiphilum</name>
    <dbReference type="NCBI Taxonomy" id="1684307"/>
    <lineage>
        <taxon>Eukaryota</taxon>
        <taxon>Fungi</taxon>
        <taxon>Dikarya</taxon>
        <taxon>Basidiomycota</taxon>
        <taxon>Ustilaginomycotina</taxon>
        <taxon>Exobasidiomycetes</taxon>
        <taxon>Microstromatales</taxon>
        <taxon>Microstromatales incertae sedis</taxon>
        <taxon>Pseudomicrostroma</taxon>
    </lineage>
</organism>
<dbReference type="Proteomes" id="UP000245942">
    <property type="component" value="Unassembled WGS sequence"/>
</dbReference>
<name>A0A316UDT9_9BASI</name>
<sequence>MANSICSSSGGRDPLLHLIGHPLPACIDSPCTSGNLLSGSTNGVAGAEGTDGTAGSTIDLFLLSLQKPILLFLFPGVGAGAVQGDTPSLSSSSSSNCKSNLPARACVSHLLSVQRCLASLRAAERKTTGGELEIFGMSTAPLRELEEWKERLGVEFHLLSDSSLRFTQALELPLLASSTSSALPSSPAQSPSAPRPLLQRLTLLLREGQVVGKDLLPNEDEAARAGERAMRLLEPHTYEEESAV</sequence>
<dbReference type="AlphaFoldDB" id="A0A316UDT9"/>
<dbReference type="RefSeq" id="XP_025350587.1">
    <property type="nucleotide sequence ID" value="XM_025491838.1"/>
</dbReference>
<keyword evidence="2" id="KW-1185">Reference proteome</keyword>
<dbReference type="EMBL" id="KZ819322">
    <property type="protein sequence ID" value="PWN23427.1"/>
    <property type="molecule type" value="Genomic_DNA"/>
</dbReference>
<evidence type="ECO:0000313" key="1">
    <source>
        <dbReference type="EMBL" id="PWN23427.1"/>
    </source>
</evidence>
<dbReference type="Gene3D" id="3.40.30.10">
    <property type="entry name" value="Glutaredoxin"/>
    <property type="match status" value="1"/>
</dbReference>
<reference evidence="1 2" key="1">
    <citation type="journal article" date="2018" name="Mol. Biol. Evol.">
        <title>Broad Genomic Sampling Reveals a Smut Pathogenic Ancestry of the Fungal Clade Ustilaginomycotina.</title>
        <authorList>
            <person name="Kijpornyongpan T."/>
            <person name="Mondo S.J."/>
            <person name="Barry K."/>
            <person name="Sandor L."/>
            <person name="Lee J."/>
            <person name="Lipzen A."/>
            <person name="Pangilinan J."/>
            <person name="LaButti K."/>
            <person name="Hainaut M."/>
            <person name="Henrissat B."/>
            <person name="Grigoriev I.V."/>
            <person name="Spatafora J.W."/>
            <person name="Aime M.C."/>
        </authorList>
    </citation>
    <scope>NUCLEOTIDE SEQUENCE [LARGE SCALE GENOMIC DNA]</scope>
    <source>
        <strain evidence="1 2">MCA 4718</strain>
    </source>
</reference>
<proteinExistence type="predicted"/>
<evidence type="ECO:0008006" key="3">
    <source>
        <dbReference type="Google" id="ProtNLM"/>
    </source>
</evidence>
<evidence type="ECO:0000313" key="2">
    <source>
        <dbReference type="Proteomes" id="UP000245942"/>
    </source>
</evidence>
<protein>
    <recommendedName>
        <fullName evidence="3">Alkyl hydroperoxide reductase subunit C/ Thiol specific antioxidant domain-containing protein</fullName>
    </recommendedName>
</protein>
<dbReference type="OrthoDB" id="338622at2759"/>
<dbReference type="GeneID" id="37013572"/>
<accession>A0A316UDT9</accession>
<gene>
    <name evidence="1" type="ORF">BCV69DRAFT_281043</name>
</gene>